<keyword evidence="4" id="KW-1185">Reference proteome</keyword>
<evidence type="ECO:0000256" key="1">
    <source>
        <dbReference type="SAM" id="MobiDB-lite"/>
    </source>
</evidence>
<name>A0A3P3RAK6_9EURY</name>
<evidence type="ECO:0000259" key="2">
    <source>
        <dbReference type="Pfam" id="PF13392"/>
    </source>
</evidence>
<dbReference type="Gene3D" id="3.90.75.20">
    <property type="match status" value="1"/>
</dbReference>
<evidence type="ECO:0000313" key="4">
    <source>
        <dbReference type="Proteomes" id="UP000282322"/>
    </source>
</evidence>
<gene>
    <name evidence="3" type="ORF">EIK79_11480</name>
</gene>
<dbReference type="EMBL" id="RRCH01000024">
    <property type="protein sequence ID" value="RRJ29989.1"/>
    <property type="molecule type" value="Genomic_DNA"/>
</dbReference>
<dbReference type="Proteomes" id="UP000282322">
    <property type="component" value="Unassembled WGS sequence"/>
</dbReference>
<reference evidence="3 4" key="1">
    <citation type="submission" date="2018-11" db="EMBL/GenBank/DDBJ databases">
        <title>Taxonoimc description of Halomarina strain SPP-AMP-1.</title>
        <authorList>
            <person name="Pal Y."/>
            <person name="Srinivasana K."/>
            <person name="Verma A."/>
            <person name="Kumar P."/>
        </authorList>
    </citation>
    <scope>NUCLEOTIDE SEQUENCE [LARGE SCALE GENOMIC DNA]</scope>
    <source>
        <strain evidence="3 4">SPP-AMP-1</strain>
    </source>
</reference>
<dbReference type="AlphaFoldDB" id="A0A3P3RAK6"/>
<dbReference type="OrthoDB" id="223711at2157"/>
<proteinExistence type="predicted"/>
<dbReference type="Pfam" id="PF13392">
    <property type="entry name" value="HNH_3"/>
    <property type="match status" value="1"/>
</dbReference>
<dbReference type="InterPro" id="IPR044925">
    <property type="entry name" value="His-Me_finger_sf"/>
</dbReference>
<dbReference type="SUPFAM" id="SSF54060">
    <property type="entry name" value="His-Me finger endonucleases"/>
    <property type="match status" value="1"/>
</dbReference>
<protein>
    <recommendedName>
        <fullName evidence="2">HNH nuclease domain-containing protein</fullName>
    </recommendedName>
</protein>
<organism evidence="3 4">
    <name type="scientific">Halocatena pleomorpha</name>
    <dbReference type="NCBI Taxonomy" id="1785090"/>
    <lineage>
        <taxon>Archaea</taxon>
        <taxon>Methanobacteriati</taxon>
        <taxon>Methanobacteriota</taxon>
        <taxon>Stenosarchaea group</taxon>
        <taxon>Halobacteria</taxon>
        <taxon>Halobacteriales</taxon>
        <taxon>Natronomonadaceae</taxon>
        <taxon>Halocatena</taxon>
    </lineage>
</organism>
<feature type="domain" description="HNH nuclease" evidence="2">
    <location>
        <begin position="10"/>
        <end position="46"/>
    </location>
</feature>
<feature type="region of interest" description="Disordered" evidence="1">
    <location>
        <begin position="57"/>
        <end position="90"/>
    </location>
</feature>
<evidence type="ECO:0000313" key="3">
    <source>
        <dbReference type="EMBL" id="RRJ29989.1"/>
    </source>
</evidence>
<accession>A0A3P3RAK6</accession>
<comment type="caution">
    <text evidence="3">The sequence shown here is derived from an EMBL/GenBank/DDBJ whole genome shotgun (WGS) entry which is preliminary data.</text>
</comment>
<dbReference type="InterPro" id="IPR003615">
    <property type="entry name" value="HNH_nuc"/>
</dbReference>
<sequence length="102" mass="11739">MLARDGHTILVHRLVAVAEYGIDAVAEAVVHHKNTHKWDNRPENLLPCDSRAKHRCEHSRHKADEDQGTFDEYSTTDHLSHPQIDSGHQDECQLTFDDFEEL</sequence>